<dbReference type="Proteomes" id="UP001642483">
    <property type="component" value="Unassembled WGS sequence"/>
</dbReference>
<name>A0ABP0FXZ7_CLALP</name>
<proteinExistence type="predicted"/>
<evidence type="ECO:0000256" key="2">
    <source>
        <dbReference type="SAM" id="MobiDB-lite"/>
    </source>
</evidence>
<feature type="domain" description="Fibronectin type-III" evidence="3">
    <location>
        <begin position="6"/>
        <end position="104"/>
    </location>
</feature>
<dbReference type="InterPro" id="IPR036116">
    <property type="entry name" value="FN3_sf"/>
</dbReference>
<dbReference type="SUPFAM" id="SSF49265">
    <property type="entry name" value="Fibronectin type III"/>
    <property type="match status" value="3"/>
</dbReference>
<dbReference type="Gene3D" id="2.60.40.10">
    <property type="entry name" value="Immunoglobulins"/>
    <property type="match status" value="4"/>
</dbReference>
<evidence type="ECO:0000313" key="4">
    <source>
        <dbReference type="EMBL" id="CAK8684467.1"/>
    </source>
</evidence>
<dbReference type="InterPro" id="IPR013783">
    <property type="entry name" value="Ig-like_fold"/>
</dbReference>
<dbReference type="PROSITE" id="PS50853">
    <property type="entry name" value="FN3"/>
    <property type="match status" value="4"/>
</dbReference>
<protein>
    <recommendedName>
        <fullName evidence="3">Fibronectin type-III domain-containing protein</fullName>
    </recommendedName>
</protein>
<reference evidence="4 5" key="1">
    <citation type="submission" date="2024-02" db="EMBL/GenBank/DDBJ databases">
        <authorList>
            <person name="Daric V."/>
            <person name="Darras S."/>
        </authorList>
    </citation>
    <scope>NUCLEOTIDE SEQUENCE [LARGE SCALE GENOMIC DNA]</scope>
</reference>
<sequence>MGKISPPSNLMRTSSRSKSFTLQWNNSEQDDAIYRIFVQKDFVAPPKMSSRASYVTSPFTATKTASGDDLQANTLYDVYLFAVNPTNSSDYAYTTLEGVVTGPPRPTDVQISNVESSSILSETQGKISPPSNLMRTSSRSKSFTLQWNNSEQDDAIYRIFVQKDFVAPPKMSSRASYVTSPFTATKTASGDDLQANTLYDVYLFAVNPTNSSDYAYTTLEGVVTGPPRPTDVQISNVESSSIQVTWQHSTSGTAQQTTNYEVTYAANGETMSTMQTNNAIVNHLIISGLSPNSFYLINVVALTDTDNIFSDESSSVSTTTAPSQLDPPTCSDVTSNSISLEWEDSTESVVTYTLNWSPSSEDGSNQKPGITTTSTTVYGLNTNTQYSFTLAVLNNAGIGMPSNEAVFVTSE</sequence>
<feature type="domain" description="Fibronectin type-III" evidence="3">
    <location>
        <begin position="129"/>
        <end position="227"/>
    </location>
</feature>
<feature type="region of interest" description="Disordered" evidence="2">
    <location>
        <begin position="311"/>
        <end position="332"/>
    </location>
</feature>
<evidence type="ECO:0000259" key="3">
    <source>
        <dbReference type="PROSITE" id="PS50853"/>
    </source>
</evidence>
<evidence type="ECO:0000313" key="5">
    <source>
        <dbReference type="Proteomes" id="UP001642483"/>
    </source>
</evidence>
<dbReference type="Pfam" id="PF00041">
    <property type="entry name" value="fn3"/>
    <property type="match status" value="2"/>
</dbReference>
<feature type="domain" description="Fibronectin type-III" evidence="3">
    <location>
        <begin position="321"/>
        <end position="411"/>
    </location>
</feature>
<feature type="domain" description="Fibronectin type-III" evidence="3">
    <location>
        <begin position="228"/>
        <end position="320"/>
    </location>
</feature>
<feature type="compositionally biased region" description="Polar residues" evidence="2">
    <location>
        <begin position="311"/>
        <end position="323"/>
    </location>
</feature>
<evidence type="ECO:0000256" key="1">
    <source>
        <dbReference type="ARBA" id="ARBA00022737"/>
    </source>
</evidence>
<dbReference type="SMART" id="SM00060">
    <property type="entry name" value="FN3"/>
    <property type="match status" value="4"/>
</dbReference>
<dbReference type="CDD" id="cd00063">
    <property type="entry name" value="FN3"/>
    <property type="match status" value="4"/>
</dbReference>
<keyword evidence="5" id="KW-1185">Reference proteome</keyword>
<comment type="caution">
    <text evidence="4">The sequence shown here is derived from an EMBL/GenBank/DDBJ whole genome shotgun (WGS) entry which is preliminary data.</text>
</comment>
<gene>
    <name evidence="4" type="ORF">CVLEPA_LOCUS15449</name>
</gene>
<dbReference type="InterPro" id="IPR003961">
    <property type="entry name" value="FN3_dom"/>
</dbReference>
<dbReference type="InterPro" id="IPR050991">
    <property type="entry name" value="ECM_Regulatory_Proteins"/>
</dbReference>
<keyword evidence="1" id="KW-0677">Repeat</keyword>
<organism evidence="4 5">
    <name type="scientific">Clavelina lepadiformis</name>
    <name type="common">Light-bulb sea squirt</name>
    <name type="synonym">Ascidia lepadiformis</name>
    <dbReference type="NCBI Taxonomy" id="159417"/>
    <lineage>
        <taxon>Eukaryota</taxon>
        <taxon>Metazoa</taxon>
        <taxon>Chordata</taxon>
        <taxon>Tunicata</taxon>
        <taxon>Ascidiacea</taxon>
        <taxon>Aplousobranchia</taxon>
        <taxon>Clavelinidae</taxon>
        <taxon>Clavelina</taxon>
    </lineage>
</organism>
<dbReference type="PANTHER" id="PTHR46708">
    <property type="entry name" value="TENASCIN"/>
    <property type="match status" value="1"/>
</dbReference>
<dbReference type="PANTHER" id="PTHR46708:SF2">
    <property type="entry name" value="FIBRONECTIN TYPE-III DOMAIN-CONTAINING PROTEIN"/>
    <property type="match status" value="1"/>
</dbReference>
<dbReference type="EMBL" id="CAWYQH010000097">
    <property type="protein sequence ID" value="CAK8684467.1"/>
    <property type="molecule type" value="Genomic_DNA"/>
</dbReference>
<accession>A0ABP0FXZ7</accession>